<comment type="caution">
    <text evidence="2">The sequence shown here is derived from an EMBL/GenBank/DDBJ whole genome shotgun (WGS) entry which is preliminary data.</text>
</comment>
<organism evidence="2 3">
    <name type="scientific">Roseovarius gahaiensis</name>
    <dbReference type="NCBI Taxonomy" id="2716691"/>
    <lineage>
        <taxon>Bacteria</taxon>
        <taxon>Pseudomonadati</taxon>
        <taxon>Pseudomonadota</taxon>
        <taxon>Alphaproteobacteria</taxon>
        <taxon>Rhodobacterales</taxon>
        <taxon>Roseobacteraceae</taxon>
        <taxon>Roseovarius</taxon>
    </lineage>
</organism>
<dbReference type="EMBL" id="JAAORB010000074">
    <property type="protein sequence ID" value="NHQ76082.1"/>
    <property type="molecule type" value="Genomic_DNA"/>
</dbReference>
<reference evidence="2" key="1">
    <citation type="submission" date="2020-03" db="EMBL/GenBank/DDBJ databases">
        <title>Roseovarius gahaiensis sp. nov., isolated from Gahai Saline Lake, China.</title>
        <authorList>
            <person name="Sun X."/>
        </authorList>
    </citation>
    <scope>NUCLEOTIDE SEQUENCE</scope>
    <source>
        <strain evidence="2">GH877</strain>
    </source>
</reference>
<dbReference type="AlphaFoldDB" id="A0A967EKC0"/>
<gene>
    <name evidence="2" type="ORF">HAT86_16720</name>
</gene>
<feature type="region of interest" description="Disordered" evidence="1">
    <location>
        <begin position="127"/>
        <end position="149"/>
    </location>
</feature>
<proteinExistence type="predicted"/>
<dbReference type="Proteomes" id="UP000639775">
    <property type="component" value="Unassembled WGS sequence"/>
</dbReference>
<feature type="non-terminal residue" evidence="2">
    <location>
        <position position="149"/>
    </location>
</feature>
<name>A0A967EKC0_9RHOB</name>
<sequence>MNTIKTILIAAGLTVVNSEGFAQSVITLDSFDLEDAGPTAAAPSTAQSAVPQSCLVNPDQPSCGSGAGGSSRQFSLSDVVNLGIIDRSEVEVENAQGTVVRVEDRVEPLPSIDLEILFDYDSADCQRRSKTRPKGGAKLGHFGVGREGR</sequence>
<dbReference type="RefSeq" id="WP_167200618.1">
    <property type="nucleotide sequence ID" value="NZ_JAAORB010000074.1"/>
</dbReference>
<keyword evidence="3" id="KW-1185">Reference proteome</keyword>
<protein>
    <submittedName>
        <fullName evidence="2">Uncharacterized protein</fullName>
    </submittedName>
</protein>
<accession>A0A967EKC0</accession>
<evidence type="ECO:0000313" key="2">
    <source>
        <dbReference type="EMBL" id="NHQ76082.1"/>
    </source>
</evidence>
<evidence type="ECO:0000313" key="3">
    <source>
        <dbReference type="Proteomes" id="UP000639775"/>
    </source>
</evidence>
<evidence type="ECO:0000256" key="1">
    <source>
        <dbReference type="SAM" id="MobiDB-lite"/>
    </source>
</evidence>